<evidence type="ECO:0000259" key="6">
    <source>
        <dbReference type="PROSITE" id="PS50157"/>
    </source>
</evidence>
<accession>A0A9P7RT99</accession>
<dbReference type="InterPro" id="IPR036236">
    <property type="entry name" value="Znf_C2H2_sf"/>
</dbReference>
<dbReference type="AlphaFoldDB" id="A0A9P7RT99"/>
<comment type="caution">
    <text evidence="7">The sequence shown here is derived from an EMBL/GenBank/DDBJ whole genome shotgun (WGS) entry which is preliminary data.</text>
</comment>
<dbReference type="OrthoDB" id="3437960at2759"/>
<dbReference type="PROSITE" id="PS50157">
    <property type="entry name" value="ZINC_FINGER_C2H2_2"/>
    <property type="match status" value="1"/>
</dbReference>
<dbReference type="GO" id="GO:0000978">
    <property type="term" value="F:RNA polymerase II cis-regulatory region sequence-specific DNA binding"/>
    <property type="evidence" value="ECO:0007669"/>
    <property type="project" value="TreeGrafter"/>
</dbReference>
<evidence type="ECO:0000256" key="3">
    <source>
        <dbReference type="ARBA" id="ARBA00022833"/>
    </source>
</evidence>
<gene>
    <name evidence="7" type="ORF">E1B28_010960</name>
</gene>
<dbReference type="SUPFAM" id="SSF57667">
    <property type="entry name" value="beta-beta-alpha zinc fingers"/>
    <property type="match status" value="1"/>
</dbReference>
<evidence type="ECO:0000256" key="5">
    <source>
        <dbReference type="SAM" id="MobiDB-lite"/>
    </source>
</evidence>
<dbReference type="PROSITE" id="PS00028">
    <property type="entry name" value="ZINC_FINGER_C2H2_1"/>
    <property type="match status" value="1"/>
</dbReference>
<dbReference type="Proteomes" id="UP001049176">
    <property type="component" value="Chromosome 7"/>
</dbReference>
<dbReference type="GeneID" id="66080035"/>
<keyword evidence="3" id="KW-0862">Zinc</keyword>
<evidence type="ECO:0000256" key="1">
    <source>
        <dbReference type="ARBA" id="ARBA00022723"/>
    </source>
</evidence>
<evidence type="ECO:0000313" key="7">
    <source>
        <dbReference type="EMBL" id="KAG7089262.1"/>
    </source>
</evidence>
<name>A0A9P7RT99_9AGAR</name>
<dbReference type="EMBL" id="CM032187">
    <property type="protein sequence ID" value="KAG7089262.1"/>
    <property type="molecule type" value="Genomic_DNA"/>
</dbReference>
<sequence length="390" mass="42615">MIRPQRRLRIFTPYPLPLTRDGSPHPLLTSNVHTSGEASTFAHQTCYFCDSSSYSPTTPSTIGPVTPSPVSLHRSIGPPKNWAPAHDLYTHDEVPTDASHQCSANYVFTSGCRGPHNDLHDPAASTYNVDLHAPTFSPTEVTTGDTYLPMPQSPMAGWELITQSHINYSQFHDTHYHTYDTLPLPPPDNAVILPDANPFLESGSNSGWEFSGSTTACASSYGVLNAQLNQSVHLPYAQGFPPPANSSTEEQASNLGSIHEVPSDSIGRPFDSMPPSSASPSGGEALPTPIVCPTVAKPTVRKASRDRRKKEAKHSCHICFDTFTEKHGLRNHLNVHYGRKPYACDGCKKRFTTSHTRNRHVTTCSSQRFKNDEITFVNLMQGMACSGVSS</sequence>
<dbReference type="Gene3D" id="3.30.160.60">
    <property type="entry name" value="Classic Zinc Finger"/>
    <property type="match status" value="2"/>
</dbReference>
<dbReference type="PANTHER" id="PTHR23235:SF120">
    <property type="entry name" value="KRUPPEL-LIKE FACTOR 15"/>
    <property type="match status" value="1"/>
</dbReference>
<dbReference type="KEGG" id="more:E1B28_010960"/>
<dbReference type="GO" id="GO:0000981">
    <property type="term" value="F:DNA-binding transcription factor activity, RNA polymerase II-specific"/>
    <property type="evidence" value="ECO:0007669"/>
    <property type="project" value="TreeGrafter"/>
</dbReference>
<proteinExistence type="predicted"/>
<dbReference type="RefSeq" id="XP_043005732.1">
    <property type="nucleotide sequence ID" value="XM_043155948.1"/>
</dbReference>
<protein>
    <recommendedName>
        <fullName evidence="6">C2H2-type domain-containing protein</fullName>
    </recommendedName>
</protein>
<feature type="region of interest" description="Disordered" evidence="5">
    <location>
        <begin position="239"/>
        <end position="290"/>
    </location>
</feature>
<keyword evidence="1" id="KW-0479">Metal-binding</keyword>
<keyword evidence="2 4" id="KW-0863">Zinc-finger</keyword>
<organism evidence="7 8">
    <name type="scientific">Marasmius oreades</name>
    <name type="common">fairy-ring Marasmius</name>
    <dbReference type="NCBI Taxonomy" id="181124"/>
    <lineage>
        <taxon>Eukaryota</taxon>
        <taxon>Fungi</taxon>
        <taxon>Dikarya</taxon>
        <taxon>Basidiomycota</taxon>
        <taxon>Agaricomycotina</taxon>
        <taxon>Agaricomycetes</taxon>
        <taxon>Agaricomycetidae</taxon>
        <taxon>Agaricales</taxon>
        <taxon>Marasmiineae</taxon>
        <taxon>Marasmiaceae</taxon>
        <taxon>Marasmius</taxon>
    </lineage>
</organism>
<feature type="compositionally biased region" description="Polar residues" evidence="5">
    <location>
        <begin position="245"/>
        <end position="256"/>
    </location>
</feature>
<dbReference type="InterPro" id="IPR013087">
    <property type="entry name" value="Znf_C2H2_type"/>
</dbReference>
<evidence type="ECO:0000256" key="2">
    <source>
        <dbReference type="ARBA" id="ARBA00022771"/>
    </source>
</evidence>
<reference evidence="7" key="1">
    <citation type="journal article" date="2021" name="Genome Biol. Evol.">
        <title>The assembled and annotated genome of the fairy-ring fungus Marasmius oreades.</title>
        <authorList>
            <person name="Hiltunen M."/>
            <person name="Ament-Velasquez S.L."/>
            <person name="Johannesson H."/>
        </authorList>
    </citation>
    <scope>NUCLEOTIDE SEQUENCE</scope>
    <source>
        <strain evidence="7">03SP1</strain>
    </source>
</reference>
<keyword evidence="8" id="KW-1185">Reference proteome</keyword>
<evidence type="ECO:0000313" key="8">
    <source>
        <dbReference type="Proteomes" id="UP001049176"/>
    </source>
</evidence>
<evidence type="ECO:0000256" key="4">
    <source>
        <dbReference type="PROSITE-ProRule" id="PRU00042"/>
    </source>
</evidence>
<dbReference type="PANTHER" id="PTHR23235">
    <property type="entry name" value="KRUEPPEL-LIKE TRANSCRIPTION FACTOR"/>
    <property type="match status" value="1"/>
</dbReference>
<feature type="domain" description="C2H2-type" evidence="6">
    <location>
        <begin position="314"/>
        <end position="341"/>
    </location>
</feature>
<dbReference type="GO" id="GO:0008270">
    <property type="term" value="F:zinc ion binding"/>
    <property type="evidence" value="ECO:0007669"/>
    <property type="project" value="UniProtKB-KW"/>
</dbReference>